<accession>A0A9P1GEY6</accession>
<feature type="compositionally biased region" description="Acidic residues" evidence="1">
    <location>
        <begin position="1863"/>
        <end position="1875"/>
    </location>
</feature>
<dbReference type="InterPro" id="IPR013103">
    <property type="entry name" value="RVT_2"/>
</dbReference>
<feature type="compositionally biased region" description="Polar residues" evidence="1">
    <location>
        <begin position="1693"/>
        <end position="1704"/>
    </location>
</feature>
<feature type="compositionally biased region" description="Acidic residues" evidence="1">
    <location>
        <begin position="2822"/>
        <end position="2834"/>
    </location>
</feature>
<evidence type="ECO:0000259" key="2">
    <source>
        <dbReference type="PROSITE" id="PS50994"/>
    </source>
</evidence>
<feature type="compositionally biased region" description="Basic and acidic residues" evidence="1">
    <location>
        <begin position="2810"/>
        <end position="2821"/>
    </location>
</feature>
<feature type="compositionally biased region" description="Low complexity" evidence="1">
    <location>
        <begin position="2837"/>
        <end position="2850"/>
    </location>
</feature>
<dbReference type="InterPro" id="IPR036397">
    <property type="entry name" value="RNaseH_sf"/>
</dbReference>
<dbReference type="GO" id="GO:0008233">
    <property type="term" value="F:peptidase activity"/>
    <property type="evidence" value="ECO:0007669"/>
    <property type="project" value="UniProtKB-KW"/>
</dbReference>
<sequence length="2921" mass="328111">ALEPYFLCDTRRRLCENGSVCLHLSLCELAPAQLTLVGDGVDEAKVHLLLQMAGANVEKKKQLPLILQLIQMSESSVWDMRNGPDKGVRWKSGAPPLPPVWKYDTTDLRAYTKYTKKVRIWELQMAPYACKADQALMLYNSLTGEAEQELEHVSIEDLYTDSGIDTILNMLKSPMEQKMIYQKRKFLHEFENMRRYAGENMRAFINRFRRSQRNLKSVGIDISGTYDTESLGARLLDRSGLTAEQQRMILVGKGYGTPRKAWFTETADTSPQDDDEQELEAIEEEADEPNDNEEHGDDADNDDDDDPSSSLADLAEVLTVTAKKISGLTLARGWSKPKTGNPKDKSRSVEDTKKVTHCTACGARGHWYQDPECPMNAKKFNKSASTSQGSSPQPSTSYNMTKNDKGKGKQHAVRFIHHDHGSMDIVDAPNEYGEAFDTFVASQVSKVPHQINEIKFAGAEQFAGFLVIDSRCQRTCCGKKWFDSHVLKLQSFGMAPYCFAANDMFQFGKGQPSTSTTRAYLPTGINGFSMILGASILEENIPLLGSNSLMTRLGAILDFGADWITFEAIGIHAKVHRIAGHLAVSILDFHDQQVSVNPIWQELAADEYWHDPDPELLLSSAQPELQHVPLSTDMVGSMEKHRHGTHCIPQEPHLPDHDRDQVQDSSKECFASTSTSADNARQDGSHNMQARLHTQVRQHPREFRQVPAVQPGLQVEQQHRPVGPSWVKRTLVALATIATTIFGDNISASSQAKDPSFIFSQDFPDLAPEGVPRSLSTGSTTSRTIPMDQPPDTMFQAPHLTDEQQMEVFNIVNQEDPRMAEATTWEQQAFLNEDVFQEARDEIARRSDQRVLRLVVSGLKKGTEKQLRGQWQRSAKLLNNEIQICNVKHKPRPPGAADLWELFAGEATCSRLAHQYQLNALQPFDLIYGQDFMDDQIKNKTFRALKRHQPHLLMVELECTRYNLFNKNMNYAYRLDEWQMRQQEHQPLLDLGVDAALIQYQAGRFFLLENPLRSEVWSKPRVEELRRLPGVWEVVVDLGAFGATNNDGEPIQKPVMFVGNMPGLDVVLHQRLSQDEKALCVPVQGKHTRNSQIYPERLCRTILKELRNYVRQQDPDRFCTSSTAPHVALPVQQPTADLSQWDEVVTAVDTAFQNTSKRPYYIMPDSPQGKMIQDLLRLNATRIQVVSTPTTRRLPVQFFDYVVRATFILYNDDSRAVEVEKLDEMQFPRQRFTKPVRIGIFVYGHPRPEPGLEQHEEQPQHVPAIMPGLPTDIDFPGVSAGITQEVRSAVARLHLNMGHPSKEELCRMMAQQGSIPDAAFECFHQAALLPDRNASTTFETFEQMWLKPYGLPLRVTCDPDTSFKGDFQLRLQALGVSVEHCPPEAHYVIGAVERRNAVFRLILEKLVDQFGAQEVDQCPTLIMAACHALNSGIRTHGRSAYQAVFGREPRLPDSVFNDPMTLSSSTPIAQMENYDPTFKAEVIRAEALKTLHDLDTSQHLRRALLRKTRATRVADLLPGQKCAFWRWQRRGPKKRGSWIIGRFLSWDPSYVGKQAWIRTGSTTTLVTAEQLRAAFGFEQWSPDEQDVQALKDASSSFNKQIMDERGPQPTEQELHPLPEDQELQALDDPYPMTPAMMVPATPEPQAGQPPQQPEELPPPQRQPQTPSQRGRAMSEQPQQNVQAPLQDQHDPAQRSQHGSAQQSLEQQEQHGAAQQQPSTPAASTGTQAQSHTGILPPVPTVDADTQASASSQQQQHGIPFHDDTSLGIQQPFIDPTEVIAIADDDEPQPPPTKQPRTQHTLMVKLSNVVMYVDCDGNIKRLRRPQDPTTWQCFGSKSNTCYKAYLTTEQRKEDVKTLGKDPQDPDTSDDSDESEAEVPKTTTSRTPSSSMTAPLYKQGLTRQELKAMDREIPWRSILSMPEPYVEKFIEEMRKRIIPARACYRDKSCGVGELRAKCRIVALGHLDPDLAEINRPSGTPGRVSEHMIFVMMTAGFNRELFGTKHGWKAWSADAATAFLQGKQARRLPIFLKPPNDGLIQLTNHWKAKLYRVRGNIYGLADAPATWSKEVIGRLTGAQYRQHSFDQQVFYKVVNAEIVSIILVYVDDFIGLFRSDYDLGEIHALFRWGAVTYFEENKPVTFKGKELTMIKRDGGFQLKITMTSFIDSLDVGVIKKGRLQQNPALTLDEQKELRSVSGCLQWVSTQCRPEVSAIVSLTGHGAEATITDLRNLYAIIKYLKQTPDDGLILPDIPFDENTVVLAYSDSSWANARKSGSQIGVIICLTTESAAHIPAPASIVDWRSCRSPRVCRSTLAAEATAANEAADRAACVSMFASEFVFQEAAHRVGARLAIVAAVDAKSLYDALLSPAPNLNDKRTLVSVRAVPETLASNDVKWVPTRFQFSDGLTKVDPNLTLLFRQWLQQPVAILKESPESIIWEQKEVDLTPLWHGSLPCLNSGIPLRRALLRKTRATRVADLLPGQKCAFWRWQRRGPKKRGSWIIGRFLSWDPSYVGKQAWIRTGSTTTLVTAEQLRAAFGFEQWSPDEQDVQALKDASSSFNKQIMDERGPQPTEQELHPLPEDQELQALDDPYPMTPAMMVPATPEPQAGQPPQQPEELPPPQRQPQTPSQRGRAMSEQPQQNVQAPLQDQHDPAQRSQHGSAQQSLEQQEQHGAAQQQPSTPAASTGTQAQSHTGILPPVPTVDADTQASASSQQQQHGIPFHDDTSLGIQQPFIDPTEVIAIADDDEPQPPPTKQPRTQHTLMVKLSNVVMYVDCDGNIKRLRRPQDPTTWQCFGSKSNTCYKAYLTTEQRKEDVKTLGKDPQDPDTSDDSDESEAEVPKTTTSRTPSSSMTAPLYKQGLTRQELKAMDREIPWRSILSMPEPYVEKFIEAVNKEAASWSEWQSVEPLSDQQAQKIYETMTRR</sequence>
<evidence type="ECO:0000256" key="1">
    <source>
        <dbReference type="SAM" id="MobiDB-lite"/>
    </source>
</evidence>
<name>A0A9P1GEY6_9DINO</name>
<feature type="region of interest" description="Disordered" evidence="1">
    <location>
        <begin position="332"/>
        <end position="355"/>
    </location>
</feature>
<feature type="region of interest" description="Disordered" evidence="1">
    <location>
        <begin position="2810"/>
        <end position="2850"/>
    </location>
</feature>
<dbReference type="GO" id="GO:0003676">
    <property type="term" value="F:nucleic acid binding"/>
    <property type="evidence" value="ECO:0007669"/>
    <property type="project" value="InterPro"/>
</dbReference>
<feature type="non-terminal residue" evidence="3">
    <location>
        <position position="1"/>
    </location>
</feature>
<feature type="compositionally biased region" description="Low complexity" evidence="1">
    <location>
        <begin position="383"/>
        <end position="397"/>
    </location>
</feature>
<dbReference type="GO" id="GO:0015074">
    <property type="term" value="P:DNA integration"/>
    <property type="evidence" value="ECO:0007669"/>
    <property type="project" value="InterPro"/>
</dbReference>
<feature type="compositionally biased region" description="Polar residues" evidence="1">
    <location>
        <begin position="1675"/>
        <end position="1685"/>
    </location>
</feature>
<feature type="compositionally biased region" description="Pro residues" evidence="1">
    <location>
        <begin position="1650"/>
        <end position="1661"/>
    </location>
</feature>
<dbReference type="EMBL" id="CAMXCT010005001">
    <property type="protein sequence ID" value="CAI4011005.1"/>
    <property type="molecule type" value="Genomic_DNA"/>
</dbReference>
<dbReference type="SUPFAM" id="SSF53098">
    <property type="entry name" value="Ribonuclease H-like"/>
    <property type="match status" value="1"/>
</dbReference>
<feature type="compositionally biased region" description="Basic and acidic residues" evidence="1">
    <location>
        <begin position="1851"/>
        <end position="1862"/>
    </location>
</feature>
<dbReference type="Gene3D" id="3.30.420.10">
    <property type="entry name" value="Ribonuclease H-like superfamily/Ribonuclease H"/>
    <property type="match status" value="1"/>
</dbReference>
<evidence type="ECO:0000313" key="4">
    <source>
        <dbReference type="EMBL" id="CAL4798317.1"/>
    </source>
</evidence>
<feature type="compositionally biased region" description="Low complexity" evidence="1">
    <location>
        <begin position="2588"/>
        <end position="2608"/>
    </location>
</feature>
<feature type="compositionally biased region" description="Polar residues" evidence="1">
    <location>
        <begin position="2652"/>
        <end position="2663"/>
    </location>
</feature>
<evidence type="ECO:0000313" key="3">
    <source>
        <dbReference type="EMBL" id="CAI4011005.1"/>
    </source>
</evidence>
<dbReference type="EMBL" id="CAMXCT030005001">
    <property type="protein sequence ID" value="CAL4798317.1"/>
    <property type="molecule type" value="Genomic_DNA"/>
</dbReference>
<feature type="compositionally biased region" description="Polar residues" evidence="1">
    <location>
        <begin position="2634"/>
        <end position="2644"/>
    </location>
</feature>
<feature type="domain" description="Integrase catalytic" evidence="2">
    <location>
        <begin position="1334"/>
        <end position="1460"/>
    </location>
</feature>
<dbReference type="InterPro" id="IPR012337">
    <property type="entry name" value="RNaseH-like_sf"/>
</dbReference>
<keyword evidence="4" id="KW-0378">Hydrolase</keyword>
<dbReference type="GO" id="GO:0006508">
    <property type="term" value="P:proteolysis"/>
    <property type="evidence" value="ECO:0007669"/>
    <property type="project" value="UniProtKB-KW"/>
</dbReference>
<feature type="compositionally biased region" description="Low complexity" evidence="1">
    <location>
        <begin position="2705"/>
        <end position="2714"/>
    </location>
</feature>
<feature type="compositionally biased region" description="Basic and acidic residues" evidence="1">
    <location>
        <begin position="653"/>
        <end position="667"/>
    </location>
</feature>
<dbReference type="EMBL" id="CAMXCT020005001">
    <property type="protein sequence ID" value="CAL1164380.1"/>
    <property type="molecule type" value="Genomic_DNA"/>
</dbReference>
<feature type="compositionally biased region" description="Low complexity" evidence="1">
    <location>
        <begin position="773"/>
        <end position="784"/>
    </location>
</feature>
<feature type="compositionally biased region" description="Acidic residues" evidence="1">
    <location>
        <begin position="271"/>
        <end position="307"/>
    </location>
</feature>
<feature type="compositionally biased region" description="Low complexity" evidence="1">
    <location>
        <begin position="2664"/>
        <end position="2683"/>
    </location>
</feature>
<reference evidence="3" key="1">
    <citation type="submission" date="2022-10" db="EMBL/GenBank/DDBJ databases">
        <authorList>
            <person name="Chen Y."/>
            <person name="Dougan E. K."/>
            <person name="Chan C."/>
            <person name="Rhodes N."/>
            <person name="Thang M."/>
        </authorList>
    </citation>
    <scope>NUCLEOTIDE SEQUENCE</scope>
</reference>
<dbReference type="Proteomes" id="UP001152797">
    <property type="component" value="Unassembled WGS sequence"/>
</dbReference>
<feature type="region of interest" description="Disordered" evidence="1">
    <location>
        <begin position="379"/>
        <end position="405"/>
    </location>
</feature>
<evidence type="ECO:0000313" key="5">
    <source>
        <dbReference type="Proteomes" id="UP001152797"/>
    </source>
</evidence>
<organism evidence="3">
    <name type="scientific">Cladocopium goreaui</name>
    <dbReference type="NCBI Taxonomy" id="2562237"/>
    <lineage>
        <taxon>Eukaryota</taxon>
        <taxon>Sar</taxon>
        <taxon>Alveolata</taxon>
        <taxon>Dinophyceae</taxon>
        <taxon>Suessiales</taxon>
        <taxon>Symbiodiniaceae</taxon>
        <taxon>Cladocopium</taxon>
    </lineage>
</organism>
<feature type="compositionally biased region" description="Low complexity" evidence="1">
    <location>
        <begin position="1705"/>
        <end position="1724"/>
    </location>
</feature>
<feature type="region of interest" description="Disordered" evidence="1">
    <location>
        <begin position="769"/>
        <end position="790"/>
    </location>
</feature>
<feature type="compositionally biased region" description="Pro residues" evidence="1">
    <location>
        <begin position="2609"/>
        <end position="2620"/>
    </location>
</feature>
<gene>
    <name evidence="3" type="ORF">C1SCF055_LOCUS36217</name>
</gene>
<feature type="region of interest" description="Disordered" evidence="1">
    <location>
        <begin position="1851"/>
        <end position="1892"/>
    </location>
</feature>
<proteinExistence type="predicted"/>
<feature type="region of interest" description="Disordered" evidence="1">
    <location>
        <begin position="265"/>
        <end position="310"/>
    </location>
</feature>
<feature type="compositionally biased region" description="Low complexity" evidence="1">
    <location>
        <begin position="1878"/>
        <end position="1891"/>
    </location>
</feature>
<feature type="compositionally biased region" description="Low complexity" evidence="1">
    <location>
        <begin position="1629"/>
        <end position="1649"/>
    </location>
</feature>
<feature type="region of interest" description="Disordered" evidence="1">
    <location>
        <begin position="1625"/>
        <end position="1768"/>
    </location>
</feature>
<dbReference type="PROSITE" id="PS50994">
    <property type="entry name" value="INTEGRASE"/>
    <property type="match status" value="1"/>
</dbReference>
<keyword evidence="4" id="KW-0645">Protease</keyword>
<feature type="region of interest" description="Disordered" evidence="1">
    <location>
        <begin position="2584"/>
        <end position="2727"/>
    </location>
</feature>
<feature type="compositionally biased region" description="Low complexity" evidence="1">
    <location>
        <begin position="1746"/>
        <end position="1755"/>
    </location>
</feature>
<dbReference type="Pfam" id="PF07727">
    <property type="entry name" value="RVT_2"/>
    <property type="match status" value="1"/>
</dbReference>
<dbReference type="OrthoDB" id="410820at2759"/>
<protein>
    <submittedName>
        <fullName evidence="4">Copia protein (Gag-int-pol protein) [Cleaved into: Copia VLP protein Copia protease ]</fullName>
    </submittedName>
</protein>
<feature type="compositionally biased region" description="Basic and acidic residues" evidence="1">
    <location>
        <begin position="341"/>
        <end position="354"/>
    </location>
</feature>
<feature type="region of interest" description="Disordered" evidence="1">
    <location>
        <begin position="639"/>
        <end position="685"/>
    </location>
</feature>
<reference evidence="4 5" key="2">
    <citation type="submission" date="2024-05" db="EMBL/GenBank/DDBJ databases">
        <authorList>
            <person name="Chen Y."/>
            <person name="Shah S."/>
            <person name="Dougan E. K."/>
            <person name="Thang M."/>
            <person name="Chan C."/>
        </authorList>
    </citation>
    <scope>NUCLEOTIDE SEQUENCE [LARGE SCALE GENOMIC DNA]</scope>
</reference>
<keyword evidence="5" id="KW-1185">Reference proteome</keyword>
<dbReference type="InterPro" id="IPR001584">
    <property type="entry name" value="Integrase_cat-core"/>
</dbReference>
<comment type="caution">
    <text evidence="3">The sequence shown here is derived from an EMBL/GenBank/DDBJ whole genome shotgun (WGS) entry which is preliminary data.</text>
</comment>